<dbReference type="Proteomes" id="UP000306113">
    <property type="component" value="Unassembled WGS sequence"/>
</dbReference>
<dbReference type="GO" id="GO:0034599">
    <property type="term" value="P:cellular response to oxidative stress"/>
    <property type="evidence" value="ECO:0007669"/>
    <property type="project" value="InterPro"/>
</dbReference>
<dbReference type="InterPro" id="IPR037944">
    <property type="entry name" value="PRX5-like"/>
</dbReference>
<gene>
    <name evidence="8" type="ORF">E7681_10780</name>
</gene>
<protein>
    <recommendedName>
        <fullName evidence="6">Glutathione-dependent peroxiredoxin</fullName>
        <ecNumber evidence="6">1.11.1.27</ecNumber>
    </recommendedName>
</protein>
<dbReference type="InterPro" id="IPR013740">
    <property type="entry name" value="Redoxin"/>
</dbReference>
<dbReference type="PANTHER" id="PTHR10430:SF16">
    <property type="entry name" value="PEROXIREDOXIN-5, MITOCHONDRIAL"/>
    <property type="match status" value="1"/>
</dbReference>
<keyword evidence="1 6" id="KW-0575">Peroxidase</keyword>
<dbReference type="OrthoDB" id="9800621at2"/>
<keyword evidence="3 6" id="KW-0560">Oxidoreductase</keyword>
<dbReference type="InterPro" id="IPR036249">
    <property type="entry name" value="Thioredoxin-like_sf"/>
</dbReference>
<sequence>MTIAVGDRLPEANFLVMTDQGPATVSLAEKTKGRKVVIFAVPGAFSTTCHVAHMPSFIRTKDQFAAKGVDEIICVAVNDPFVMKMWAEATGADKAGITCLSDADGSYAKALGQVMEAPVVGFYGRSKRYAMLVEDGVVTVFHPETTRGCEISSGEALLDDM</sequence>
<dbReference type="EC" id="1.11.1.27" evidence="6"/>
<proteinExistence type="inferred from homology"/>
<name>A0A4S3MB20_9RHOB</name>
<comment type="similarity">
    <text evidence="6">Belongs to the peroxiredoxin family. Prx5 subfamily.</text>
</comment>
<evidence type="ECO:0000256" key="1">
    <source>
        <dbReference type="ARBA" id="ARBA00022559"/>
    </source>
</evidence>
<evidence type="ECO:0000256" key="5">
    <source>
        <dbReference type="PIRSR" id="PIRSR637944-1"/>
    </source>
</evidence>
<dbReference type="FunFam" id="3.40.30.10:FF:000020">
    <property type="entry name" value="Peroxiredoxin"/>
    <property type="match status" value="1"/>
</dbReference>
<dbReference type="GO" id="GO:0008379">
    <property type="term" value="F:thioredoxin peroxidase activity"/>
    <property type="evidence" value="ECO:0007669"/>
    <property type="project" value="InterPro"/>
</dbReference>
<evidence type="ECO:0000259" key="7">
    <source>
        <dbReference type="PROSITE" id="PS51352"/>
    </source>
</evidence>
<comment type="function">
    <text evidence="6">Thiol-specific peroxidase that catalyzes the reduction of hydrogen peroxide and organic hydroperoxides to water and alcohols, respectively. Plays a role in cell protection against oxidative stress by detoxifying peroxides.</text>
</comment>
<keyword evidence="9" id="KW-1185">Reference proteome</keyword>
<evidence type="ECO:0000256" key="3">
    <source>
        <dbReference type="ARBA" id="ARBA00023002"/>
    </source>
</evidence>
<dbReference type="PROSITE" id="PS51352">
    <property type="entry name" value="THIOREDOXIN_2"/>
    <property type="match status" value="1"/>
</dbReference>
<keyword evidence="4 6" id="KW-0676">Redox-active center</keyword>
<evidence type="ECO:0000256" key="4">
    <source>
        <dbReference type="ARBA" id="ARBA00023284"/>
    </source>
</evidence>
<keyword evidence="2 6" id="KW-0049">Antioxidant</keyword>
<accession>A0A4S3MB20</accession>
<organism evidence="8 9">
    <name type="scientific">Thalassobius vesicularis</name>
    <dbReference type="NCBI Taxonomy" id="1294297"/>
    <lineage>
        <taxon>Bacteria</taxon>
        <taxon>Pseudomonadati</taxon>
        <taxon>Pseudomonadota</taxon>
        <taxon>Alphaproteobacteria</taxon>
        <taxon>Rhodobacterales</taxon>
        <taxon>Roseobacteraceae</taxon>
        <taxon>Thalassovita</taxon>
    </lineage>
</organism>
<comment type="catalytic activity">
    <reaction evidence="6">
        <text>a hydroperoxide + 2 glutathione = an alcohol + glutathione disulfide + H2O</text>
        <dbReference type="Rhea" id="RHEA:62632"/>
        <dbReference type="ChEBI" id="CHEBI:15377"/>
        <dbReference type="ChEBI" id="CHEBI:30879"/>
        <dbReference type="ChEBI" id="CHEBI:35924"/>
        <dbReference type="ChEBI" id="CHEBI:57925"/>
        <dbReference type="ChEBI" id="CHEBI:58297"/>
        <dbReference type="EC" id="1.11.1.27"/>
    </reaction>
</comment>
<dbReference type="GO" id="GO:0005737">
    <property type="term" value="C:cytoplasm"/>
    <property type="evidence" value="ECO:0007669"/>
    <property type="project" value="TreeGrafter"/>
</dbReference>
<evidence type="ECO:0000313" key="9">
    <source>
        <dbReference type="Proteomes" id="UP000306113"/>
    </source>
</evidence>
<dbReference type="InterPro" id="IPR013766">
    <property type="entry name" value="Thioredoxin_domain"/>
</dbReference>
<dbReference type="Gene3D" id="3.40.30.10">
    <property type="entry name" value="Glutaredoxin"/>
    <property type="match status" value="1"/>
</dbReference>
<feature type="domain" description="Thioredoxin" evidence="7">
    <location>
        <begin position="3"/>
        <end position="161"/>
    </location>
</feature>
<feature type="active site" description="Cysteine sulfenic acid (-SOH) intermediate" evidence="5">
    <location>
        <position position="49"/>
    </location>
</feature>
<dbReference type="GO" id="GO:0042744">
    <property type="term" value="P:hydrogen peroxide catabolic process"/>
    <property type="evidence" value="ECO:0007669"/>
    <property type="project" value="TreeGrafter"/>
</dbReference>
<dbReference type="CDD" id="cd03013">
    <property type="entry name" value="PRX5_like"/>
    <property type="match status" value="1"/>
</dbReference>
<dbReference type="AlphaFoldDB" id="A0A4S3MB20"/>
<dbReference type="RefSeq" id="WP_136339290.1">
    <property type="nucleotide sequence ID" value="NZ_SSMD01000004.1"/>
</dbReference>
<reference evidence="8 9" key="1">
    <citation type="submission" date="2019-04" db="EMBL/GenBank/DDBJ databases">
        <title>Draft genome sequence of Youngimonas vesicularis.</title>
        <authorList>
            <person name="Hameed A."/>
        </authorList>
    </citation>
    <scope>NUCLEOTIDE SEQUENCE [LARGE SCALE GENOMIC DNA]</scope>
    <source>
        <strain evidence="8 9">CC-AMW-E</strain>
    </source>
</reference>
<dbReference type="PANTHER" id="PTHR10430">
    <property type="entry name" value="PEROXIREDOXIN"/>
    <property type="match status" value="1"/>
</dbReference>
<evidence type="ECO:0000256" key="6">
    <source>
        <dbReference type="RuleBase" id="RU366011"/>
    </source>
</evidence>
<dbReference type="EMBL" id="SSMD01000004">
    <property type="protein sequence ID" value="THD74080.1"/>
    <property type="molecule type" value="Genomic_DNA"/>
</dbReference>
<evidence type="ECO:0000313" key="8">
    <source>
        <dbReference type="EMBL" id="THD74080.1"/>
    </source>
</evidence>
<comment type="caution">
    <text evidence="8">The sequence shown here is derived from an EMBL/GenBank/DDBJ whole genome shotgun (WGS) entry which is preliminary data.</text>
</comment>
<evidence type="ECO:0000256" key="2">
    <source>
        <dbReference type="ARBA" id="ARBA00022862"/>
    </source>
</evidence>
<dbReference type="SUPFAM" id="SSF52833">
    <property type="entry name" value="Thioredoxin-like"/>
    <property type="match status" value="1"/>
</dbReference>
<dbReference type="Pfam" id="PF08534">
    <property type="entry name" value="Redoxin"/>
    <property type="match status" value="1"/>
</dbReference>
<dbReference type="GO" id="GO:0045454">
    <property type="term" value="P:cell redox homeostasis"/>
    <property type="evidence" value="ECO:0007669"/>
    <property type="project" value="TreeGrafter"/>
</dbReference>